<feature type="non-terminal residue" evidence="2">
    <location>
        <position position="279"/>
    </location>
</feature>
<feature type="compositionally biased region" description="Basic and acidic residues" evidence="1">
    <location>
        <begin position="25"/>
        <end position="35"/>
    </location>
</feature>
<dbReference type="EMBL" id="CAUYUJ010017482">
    <property type="protein sequence ID" value="CAK0875168.1"/>
    <property type="molecule type" value="Genomic_DNA"/>
</dbReference>
<feature type="non-terminal residue" evidence="2">
    <location>
        <position position="1"/>
    </location>
</feature>
<comment type="caution">
    <text evidence="2">The sequence shown here is derived from an EMBL/GenBank/DDBJ whole genome shotgun (WGS) entry which is preliminary data.</text>
</comment>
<name>A0ABN9VP61_9DINO</name>
<evidence type="ECO:0000313" key="2">
    <source>
        <dbReference type="EMBL" id="CAK0875168.1"/>
    </source>
</evidence>
<feature type="compositionally biased region" description="Low complexity" evidence="1">
    <location>
        <begin position="172"/>
        <end position="184"/>
    </location>
</feature>
<sequence length="279" mass="28322">ATCHGRPAGHGAGVLPDGLGPGRFRRGDGGVDDRGAAALPAPHPQREAPASPSGAGPQWLAQFVSTADAPATAALGGDGGCGLAHLDELAQHGRIRGAGLPRVPQAVGGLSTCPRRERCKVGPSWQDGRDGRVGPGGRPRVLARAARAGAQRACRHQPLELQARRRTLDGQPGPDGAGAAEGAPVLVHPPPWEGLARLALGGSLDSGSEGEGEMDVGQVVKKVRETDAHAAADQGPSDTGRTVRRSGIREAVGADRAHVREGLLPAGGPVARRARRACG</sequence>
<proteinExistence type="predicted"/>
<feature type="region of interest" description="Disordered" evidence="1">
    <location>
        <begin position="1"/>
        <end position="58"/>
    </location>
</feature>
<gene>
    <name evidence="2" type="ORF">PCOR1329_LOCUS59891</name>
</gene>
<dbReference type="Proteomes" id="UP001189429">
    <property type="component" value="Unassembled WGS sequence"/>
</dbReference>
<evidence type="ECO:0000256" key="1">
    <source>
        <dbReference type="SAM" id="MobiDB-lite"/>
    </source>
</evidence>
<keyword evidence="3" id="KW-1185">Reference proteome</keyword>
<organism evidence="2 3">
    <name type="scientific">Prorocentrum cordatum</name>
    <dbReference type="NCBI Taxonomy" id="2364126"/>
    <lineage>
        <taxon>Eukaryota</taxon>
        <taxon>Sar</taxon>
        <taxon>Alveolata</taxon>
        <taxon>Dinophyceae</taxon>
        <taxon>Prorocentrales</taxon>
        <taxon>Prorocentraceae</taxon>
        <taxon>Prorocentrum</taxon>
    </lineage>
</organism>
<accession>A0ABN9VP61</accession>
<evidence type="ECO:0000313" key="3">
    <source>
        <dbReference type="Proteomes" id="UP001189429"/>
    </source>
</evidence>
<reference evidence="2" key="1">
    <citation type="submission" date="2023-10" db="EMBL/GenBank/DDBJ databases">
        <authorList>
            <person name="Chen Y."/>
            <person name="Shah S."/>
            <person name="Dougan E. K."/>
            <person name="Thang M."/>
            <person name="Chan C."/>
        </authorList>
    </citation>
    <scope>NUCLEOTIDE SEQUENCE [LARGE SCALE GENOMIC DNA]</scope>
</reference>
<protein>
    <submittedName>
        <fullName evidence="2">Uncharacterized protein</fullName>
    </submittedName>
</protein>
<feature type="region of interest" description="Disordered" evidence="1">
    <location>
        <begin position="167"/>
        <end position="186"/>
    </location>
</feature>